<sequence length="146" mass="16769">MHTLVSLITIIIYINKPLNQPPSVSVQAGEGLTITCQVSYAISNYWTHWIRQPARKGLECISRDKTVKESLKNKFSVNIDSSNSRVTLHGQNMQPEDTAVYYCAGERDTVIQTGYFELSILYFVFQVKYLTSNFFLFSFQLLMVRL</sequence>
<dbReference type="PANTHER" id="PTHR23266">
    <property type="entry name" value="IMMUNOGLOBULIN HEAVY CHAIN"/>
    <property type="match status" value="1"/>
</dbReference>
<dbReference type="GeneTree" id="ENSGT00940000177210"/>
<evidence type="ECO:0000256" key="2">
    <source>
        <dbReference type="ARBA" id="ARBA00023130"/>
    </source>
</evidence>
<dbReference type="GO" id="GO:0002250">
    <property type="term" value="P:adaptive immune response"/>
    <property type="evidence" value="ECO:0007669"/>
    <property type="project" value="UniProtKB-KW"/>
</dbReference>
<dbReference type="Pfam" id="PF07686">
    <property type="entry name" value="V-set"/>
    <property type="match status" value="1"/>
</dbReference>
<dbReference type="SUPFAM" id="SSF48726">
    <property type="entry name" value="Immunoglobulin"/>
    <property type="match status" value="1"/>
</dbReference>
<dbReference type="InterPro" id="IPR013106">
    <property type="entry name" value="Ig_V-set"/>
</dbReference>
<reference evidence="5" key="2">
    <citation type="submission" date="2025-09" db="UniProtKB">
        <authorList>
            <consortium name="Ensembl"/>
        </authorList>
    </citation>
    <scope>IDENTIFICATION</scope>
</reference>
<accession>A0A3B3URW3</accession>
<evidence type="ECO:0000256" key="3">
    <source>
        <dbReference type="ARBA" id="ARBA00043265"/>
    </source>
</evidence>
<dbReference type="InterPro" id="IPR036179">
    <property type="entry name" value="Ig-like_dom_sf"/>
</dbReference>
<dbReference type="SMART" id="SM00409">
    <property type="entry name" value="IG"/>
    <property type="match status" value="1"/>
</dbReference>
<dbReference type="InterPro" id="IPR013783">
    <property type="entry name" value="Ig-like_fold"/>
</dbReference>
<keyword evidence="3" id="KW-1280">Immunoglobulin</keyword>
<organism evidence="5 6">
    <name type="scientific">Poecilia latipinna</name>
    <name type="common">sailfin molly</name>
    <dbReference type="NCBI Taxonomy" id="48699"/>
    <lineage>
        <taxon>Eukaryota</taxon>
        <taxon>Metazoa</taxon>
        <taxon>Chordata</taxon>
        <taxon>Craniata</taxon>
        <taxon>Vertebrata</taxon>
        <taxon>Euteleostomi</taxon>
        <taxon>Actinopterygii</taxon>
        <taxon>Neopterygii</taxon>
        <taxon>Teleostei</taxon>
        <taxon>Neoteleostei</taxon>
        <taxon>Acanthomorphata</taxon>
        <taxon>Ovalentaria</taxon>
        <taxon>Atherinomorphae</taxon>
        <taxon>Cyprinodontiformes</taxon>
        <taxon>Poeciliidae</taxon>
        <taxon>Poeciliinae</taxon>
        <taxon>Poecilia</taxon>
    </lineage>
</organism>
<dbReference type="GO" id="GO:0005576">
    <property type="term" value="C:extracellular region"/>
    <property type="evidence" value="ECO:0007669"/>
    <property type="project" value="UniProtKB-ARBA"/>
</dbReference>
<dbReference type="SMART" id="SM00406">
    <property type="entry name" value="IGv"/>
    <property type="match status" value="1"/>
</dbReference>
<name>A0A3B3URW3_9TELE</name>
<dbReference type="AlphaFoldDB" id="A0A3B3URW3"/>
<dbReference type="GO" id="GO:0019814">
    <property type="term" value="C:immunoglobulin complex"/>
    <property type="evidence" value="ECO:0007669"/>
    <property type="project" value="UniProtKB-KW"/>
</dbReference>
<evidence type="ECO:0000256" key="1">
    <source>
        <dbReference type="ARBA" id="ARBA00022859"/>
    </source>
</evidence>
<evidence type="ECO:0000259" key="4">
    <source>
        <dbReference type="PROSITE" id="PS50835"/>
    </source>
</evidence>
<dbReference type="Gene3D" id="2.60.40.10">
    <property type="entry name" value="Immunoglobulins"/>
    <property type="match status" value="1"/>
</dbReference>
<dbReference type="InterPro" id="IPR007110">
    <property type="entry name" value="Ig-like_dom"/>
</dbReference>
<dbReference type="InterPro" id="IPR003599">
    <property type="entry name" value="Ig_sub"/>
</dbReference>
<keyword evidence="2" id="KW-1064">Adaptive immunity</keyword>
<dbReference type="Proteomes" id="UP000261500">
    <property type="component" value="Unplaced"/>
</dbReference>
<dbReference type="InterPro" id="IPR050199">
    <property type="entry name" value="IgHV"/>
</dbReference>
<protein>
    <recommendedName>
        <fullName evidence="4">Ig-like domain-containing protein</fullName>
    </recommendedName>
</protein>
<proteinExistence type="predicted"/>
<dbReference type="PROSITE" id="PS50835">
    <property type="entry name" value="IG_LIKE"/>
    <property type="match status" value="1"/>
</dbReference>
<evidence type="ECO:0000313" key="5">
    <source>
        <dbReference type="Ensembl" id="ENSPLAP00000015429.1"/>
    </source>
</evidence>
<keyword evidence="1" id="KW-0391">Immunity</keyword>
<evidence type="ECO:0000313" key="6">
    <source>
        <dbReference type="Proteomes" id="UP000261500"/>
    </source>
</evidence>
<feature type="domain" description="Ig-like" evidence="4">
    <location>
        <begin position="17"/>
        <end position="119"/>
    </location>
</feature>
<reference evidence="5" key="1">
    <citation type="submission" date="2025-08" db="UniProtKB">
        <authorList>
            <consortium name="Ensembl"/>
        </authorList>
    </citation>
    <scope>IDENTIFICATION</scope>
</reference>
<keyword evidence="6" id="KW-1185">Reference proteome</keyword>
<dbReference type="Ensembl" id="ENSPLAT00000030677.1">
    <property type="protein sequence ID" value="ENSPLAP00000015429.1"/>
    <property type="gene ID" value="ENSPLAG00000019353.1"/>
</dbReference>